<evidence type="ECO:0000313" key="1">
    <source>
        <dbReference type="EMBL" id="ECF5274932.1"/>
    </source>
</evidence>
<dbReference type="EMBL" id="AAJDPE010000025">
    <property type="protein sequence ID" value="ECK8235695.1"/>
    <property type="molecule type" value="Genomic_DNA"/>
</dbReference>
<comment type="caution">
    <text evidence="1">The sequence shown here is derived from an EMBL/GenBank/DDBJ whole genome shotgun (WGS) entry which is preliminary data.</text>
</comment>
<accession>A0A3R1C108</accession>
<protein>
    <submittedName>
        <fullName evidence="1">Uncharacterized protein</fullName>
    </submittedName>
</protein>
<reference evidence="1" key="1">
    <citation type="submission" date="2019-07" db="EMBL/GenBank/DDBJ databases">
        <authorList>
            <person name="Ashton P.M."/>
            <person name="Dallman T."/>
            <person name="Nair S."/>
            <person name="De Pinna E."/>
            <person name="Peters T."/>
            <person name="Grant K."/>
        </authorList>
    </citation>
    <scope>NUCLEOTIDE SEQUENCE</scope>
    <source>
        <strain evidence="2">424645</strain>
        <strain evidence="1">766755</strain>
        <strain evidence="3">780447</strain>
    </source>
</reference>
<dbReference type="AlphaFoldDB" id="A0A3R1C108"/>
<dbReference type="RefSeq" id="WP_001250528.1">
    <property type="nucleotide sequence ID" value="NZ_CP065128.1"/>
</dbReference>
<dbReference type="EMBL" id="AAIVEO010000003">
    <property type="protein sequence ID" value="ECI4485880.1"/>
    <property type="molecule type" value="Genomic_DNA"/>
</dbReference>
<evidence type="ECO:0000313" key="2">
    <source>
        <dbReference type="EMBL" id="ECI4485880.1"/>
    </source>
</evidence>
<organism evidence="1">
    <name type="scientific">Salmonella enterica I</name>
    <dbReference type="NCBI Taxonomy" id="59201"/>
    <lineage>
        <taxon>Bacteria</taxon>
        <taxon>Pseudomonadati</taxon>
        <taxon>Pseudomonadota</taxon>
        <taxon>Gammaproteobacteria</taxon>
        <taxon>Enterobacterales</taxon>
        <taxon>Enterobacteriaceae</taxon>
        <taxon>Salmonella</taxon>
    </lineage>
</organism>
<sequence length="512" mass="59025">MRRDRNDYIGRKKLREILAVDEITFAIPAQSFAIECSISAEEALPVVTEFALRIAYVCGTLSPVQIQDFFGFTKKETDAIIQTLLNERLIKWNEDELLELTSYALTRFQDSSDHLPRFFKIQEWSSEVIFDLISFSPAGRPNRLKRVNSLVELAARNIERQSKTIQYAEQAFQEHFHSICKKNKAEIYKISAVDAGEHFSIPLPCMFYLDLDGQVNIRRDIDNEAFNNRLEISEAITDALSKQERPQNNSFMDFIHYFDYSLFERYVSNDAFDLRRYVQDVHLTRIVCYDNRRVTPLLGAFYLQHNADLIITRLGDEILKQEEMLVNKEVSLKSGEDGEKIDTLPVSEKTIVQSGLWLAPQLSLWARTRGAREFVQKIDRLLDSRNKKKSNPVGTYVMISGRNNAAKDRAFKYRDQFQYLFNLDICLMDGKLELLLIPGLIVCVLFHFHLEHQPVSIPIGFISSEVEHLKIASSLISESTRSKQIFTSMYDSENVPVAYQGLQNLLGIISTE</sequence>
<evidence type="ECO:0000313" key="3">
    <source>
        <dbReference type="EMBL" id="ECK8235695.1"/>
    </source>
</evidence>
<proteinExistence type="predicted"/>
<gene>
    <name evidence="2" type="ORF">DOW74_05110</name>
    <name evidence="1" type="ORF">FL809_21370</name>
    <name evidence="3" type="ORF">FR247_21535</name>
</gene>
<name>A0A3R1C108_SALET</name>
<dbReference type="EMBL" id="AAILLZ010000023">
    <property type="protein sequence ID" value="ECF5274932.1"/>
    <property type="molecule type" value="Genomic_DNA"/>
</dbReference>